<evidence type="ECO:0000313" key="1">
    <source>
        <dbReference type="EMBL" id="ETW02245.1"/>
    </source>
</evidence>
<dbReference type="RefSeq" id="XP_008868850.1">
    <property type="nucleotide sequence ID" value="XM_008870628.1"/>
</dbReference>
<organism evidence="1">
    <name type="scientific">Aphanomyces invadans</name>
    <dbReference type="NCBI Taxonomy" id="157072"/>
    <lineage>
        <taxon>Eukaryota</taxon>
        <taxon>Sar</taxon>
        <taxon>Stramenopiles</taxon>
        <taxon>Oomycota</taxon>
        <taxon>Saprolegniomycetes</taxon>
        <taxon>Saprolegniales</taxon>
        <taxon>Verrucalvaceae</taxon>
        <taxon>Aphanomyces</taxon>
    </lineage>
</organism>
<sequence length="358" mass="39917">MVEFAQRSMRVICAACGPRGSKLSNWSPDRLDAIFEALFRRFDHEVAECTMYVLFPQSVPFIQLPFDSLTTLHGILAAQPSVTNCVGRVILWRSDVVYSELDMPQTSLVFEWFSFVGHGPSYETIYIDGDRFQLLVVPGARRDSLSVWSICMLSRCVDDAVTAPDQAHSYVLDAIQAALPLPHATITGHVSVVAYDIVGRSVLSSVESLSEGPERHLFFQHVARLRGEFAYAQTMHDMLRAKVVDQPHDLVQRVADPLHLNDDHELNTDEGDACLLSSRWSQFRPDPILCHPITQATARVQLNNREFWVIGHRYAAYELFACVDAAAALPLAITELVQIAWDQLVSVQPTAIRGGNAG</sequence>
<dbReference type="OrthoDB" id="64981at2759"/>
<protein>
    <submittedName>
        <fullName evidence="1">Uncharacterized protein</fullName>
    </submittedName>
</protein>
<reference evidence="1" key="1">
    <citation type="submission" date="2013-12" db="EMBL/GenBank/DDBJ databases">
        <title>The Genome Sequence of Aphanomyces invadans NJM9701.</title>
        <authorList>
            <consortium name="The Broad Institute Genomics Platform"/>
            <person name="Russ C."/>
            <person name="Tyler B."/>
            <person name="van West P."/>
            <person name="Dieguez-Uribeondo J."/>
            <person name="Young S.K."/>
            <person name="Zeng Q."/>
            <person name="Gargeya S."/>
            <person name="Fitzgerald M."/>
            <person name="Abouelleil A."/>
            <person name="Alvarado L."/>
            <person name="Chapman S.B."/>
            <person name="Gainer-Dewar J."/>
            <person name="Goldberg J."/>
            <person name="Griggs A."/>
            <person name="Gujja S."/>
            <person name="Hansen M."/>
            <person name="Howarth C."/>
            <person name="Imamovic A."/>
            <person name="Ireland A."/>
            <person name="Larimer J."/>
            <person name="McCowan C."/>
            <person name="Murphy C."/>
            <person name="Pearson M."/>
            <person name="Poon T.W."/>
            <person name="Priest M."/>
            <person name="Roberts A."/>
            <person name="Saif S."/>
            <person name="Shea T."/>
            <person name="Sykes S."/>
            <person name="Wortman J."/>
            <person name="Nusbaum C."/>
            <person name="Birren B."/>
        </authorList>
    </citation>
    <scope>NUCLEOTIDE SEQUENCE [LARGE SCALE GENOMIC DNA]</scope>
    <source>
        <strain evidence="1">NJM9701</strain>
    </source>
</reference>
<dbReference type="AlphaFoldDB" id="A0A024U7P1"/>
<name>A0A024U7P1_9STRA</name>
<proteinExistence type="predicted"/>
<dbReference type="GeneID" id="20082848"/>
<dbReference type="EMBL" id="KI913961">
    <property type="protein sequence ID" value="ETW02245.1"/>
    <property type="molecule type" value="Genomic_DNA"/>
</dbReference>
<gene>
    <name evidence="1" type="ORF">H310_05798</name>
</gene>
<dbReference type="VEuPathDB" id="FungiDB:H310_05798"/>
<accession>A0A024U7P1</accession>